<name>D8LLE2_ECTSI</name>
<dbReference type="EMBL" id="FN649745">
    <property type="protein sequence ID" value="CBN77140.1"/>
    <property type="molecule type" value="Genomic_DNA"/>
</dbReference>
<protein>
    <submittedName>
        <fullName evidence="1">Uncharacterized protein</fullName>
    </submittedName>
</protein>
<dbReference type="InterPro" id="IPR011990">
    <property type="entry name" value="TPR-like_helical_dom_sf"/>
</dbReference>
<dbReference type="STRING" id="2880.D8LLE2"/>
<proteinExistence type="predicted"/>
<dbReference type="AlphaFoldDB" id="D8LLE2"/>
<organism evidence="1 2">
    <name type="scientific">Ectocarpus siliculosus</name>
    <name type="common">Brown alga</name>
    <name type="synonym">Conferva siliculosa</name>
    <dbReference type="NCBI Taxonomy" id="2880"/>
    <lineage>
        <taxon>Eukaryota</taxon>
        <taxon>Sar</taxon>
        <taxon>Stramenopiles</taxon>
        <taxon>Ochrophyta</taxon>
        <taxon>PX clade</taxon>
        <taxon>Phaeophyceae</taxon>
        <taxon>Ectocarpales</taxon>
        <taxon>Ectocarpaceae</taxon>
        <taxon>Ectocarpus</taxon>
    </lineage>
</organism>
<keyword evidence="2" id="KW-1185">Reference proteome</keyword>
<sequence length="332" mass="35449">MEAPPPPEPVNETLALGDPDGWVAALGQLAWRRAWRKLVEIAGTMLVAHRGGGAPGLTADQAMDLRLRRAMGMLKLGRAAEAAEAAVEAGQEAGQPPLAAVTVAARVAAAGAKSVCEGEAEEEALDELTALKVTAAAAGEEGARASVDNVRVELLSRIGRVFLQFGSLEDAEVYFRRAEAAAAVAGSNPRILVNRGLLDFSRNEFVAAQENFRNAATEAAMLAAKEEPPDGSDDNWLWATLDQGAGLLDAALNNLSLAMVYSCDVLRGVRTLEGLIRKDPRLYMLDVVIFNLCTLYDLSFDAVASAKKKRTLQAVAQRFRLEDIDASSFRMS</sequence>
<dbReference type="EMBL" id="FN648553">
    <property type="protein sequence ID" value="CBN77140.1"/>
    <property type="molecule type" value="Genomic_DNA"/>
</dbReference>
<gene>
    <name evidence="1" type="ORF">Esi_0036_0120</name>
</gene>
<dbReference type="OrthoDB" id="428342at2759"/>
<accession>D8LLE2</accession>
<dbReference type="Gene3D" id="1.25.40.10">
    <property type="entry name" value="Tetratricopeptide repeat domain"/>
    <property type="match status" value="1"/>
</dbReference>
<dbReference type="SUPFAM" id="SSF48452">
    <property type="entry name" value="TPR-like"/>
    <property type="match status" value="1"/>
</dbReference>
<dbReference type="eggNOG" id="KOG2796">
    <property type="taxonomic scope" value="Eukaryota"/>
</dbReference>
<evidence type="ECO:0000313" key="1">
    <source>
        <dbReference type="EMBL" id="CBN77140.1"/>
    </source>
</evidence>
<dbReference type="Proteomes" id="UP000002630">
    <property type="component" value="Linkage Group LG20"/>
</dbReference>
<dbReference type="InParanoid" id="D8LLE2"/>
<dbReference type="PANTHER" id="PTHR21581:SF6">
    <property type="entry name" value="TRAFFICKING PROTEIN PARTICLE COMPLEX SUBUNIT 12"/>
    <property type="match status" value="1"/>
</dbReference>
<reference evidence="1 2" key="1">
    <citation type="journal article" date="2010" name="Nature">
        <title>The Ectocarpus genome and the independent evolution of multicellularity in brown algae.</title>
        <authorList>
            <person name="Cock J.M."/>
            <person name="Sterck L."/>
            <person name="Rouze P."/>
            <person name="Scornet D."/>
            <person name="Allen A.E."/>
            <person name="Amoutzias G."/>
            <person name="Anthouard V."/>
            <person name="Artiguenave F."/>
            <person name="Aury J.M."/>
            <person name="Badger J.H."/>
            <person name="Beszteri B."/>
            <person name="Billiau K."/>
            <person name="Bonnet E."/>
            <person name="Bothwell J.H."/>
            <person name="Bowler C."/>
            <person name="Boyen C."/>
            <person name="Brownlee C."/>
            <person name="Carrano C.J."/>
            <person name="Charrier B."/>
            <person name="Cho G.Y."/>
            <person name="Coelho S.M."/>
            <person name="Collen J."/>
            <person name="Corre E."/>
            <person name="Da Silva C."/>
            <person name="Delage L."/>
            <person name="Delaroque N."/>
            <person name="Dittami S.M."/>
            <person name="Doulbeau S."/>
            <person name="Elias M."/>
            <person name="Farnham G."/>
            <person name="Gachon C.M."/>
            <person name="Gschloessl B."/>
            <person name="Heesch S."/>
            <person name="Jabbari K."/>
            <person name="Jubin C."/>
            <person name="Kawai H."/>
            <person name="Kimura K."/>
            <person name="Kloareg B."/>
            <person name="Kupper F.C."/>
            <person name="Lang D."/>
            <person name="Le Bail A."/>
            <person name="Leblanc C."/>
            <person name="Lerouge P."/>
            <person name="Lohr M."/>
            <person name="Lopez P.J."/>
            <person name="Martens C."/>
            <person name="Maumus F."/>
            <person name="Michel G."/>
            <person name="Miranda-Saavedra D."/>
            <person name="Morales J."/>
            <person name="Moreau H."/>
            <person name="Motomura T."/>
            <person name="Nagasato C."/>
            <person name="Napoli C.A."/>
            <person name="Nelson D.R."/>
            <person name="Nyvall-Collen P."/>
            <person name="Peters A.F."/>
            <person name="Pommier C."/>
            <person name="Potin P."/>
            <person name="Poulain J."/>
            <person name="Quesneville H."/>
            <person name="Read B."/>
            <person name="Rensing S.A."/>
            <person name="Ritter A."/>
            <person name="Rousvoal S."/>
            <person name="Samanta M."/>
            <person name="Samson G."/>
            <person name="Schroeder D.C."/>
            <person name="Segurens B."/>
            <person name="Strittmatter M."/>
            <person name="Tonon T."/>
            <person name="Tregear J.W."/>
            <person name="Valentin K."/>
            <person name="von Dassow P."/>
            <person name="Yamagishi T."/>
            <person name="Van de Peer Y."/>
            <person name="Wincker P."/>
        </authorList>
    </citation>
    <scope>NUCLEOTIDE SEQUENCE [LARGE SCALE GENOMIC DNA]</scope>
    <source>
        <strain evidence="2">Ec32 / CCAP1310/4</strain>
    </source>
</reference>
<evidence type="ECO:0000313" key="2">
    <source>
        <dbReference type="Proteomes" id="UP000002630"/>
    </source>
</evidence>
<dbReference type="PANTHER" id="PTHR21581">
    <property type="entry name" value="D-ALANYL-D-ALANINE CARBOXYPEPTIDASE"/>
    <property type="match status" value="1"/>
</dbReference>